<evidence type="ECO:0000313" key="2">
    <source>
        <dbReference type="Proteomes" id="UP000232222"/>
    </source>
</evidence>
<dbReference type="Pfam" id="PF03009">
    <property type="entry name" value="GDPD"/>
    <property type="match status" value="1"/>
</dbReference>
<protein>
    <submittedName>
        <fullName evidence="1">Glycerophosphoryl diester phosphodiesterase</fullName>
    </submittedName>
</protein>
<dbReference type="AlphaFoldDB" id="A0A2K8NQU9"/>
<dbReference type="PROSITE" id="PS51704">
    <property type="entry name" value="GP_PDE"/>
    <property type="match status" value="1"/>
</dbReference>
<dbReference type="Gene3D" id="3.20.20.190">
    <property type="entry name" value="Phosphatidylinositol (PI) phosphodiesterase"/>
    <property type="match status" value="1"/>
</dbReference>
<reference evidence="1 2" key="1">
    <citation type="submission" date="2017-11" db="EMBL/GenBank/DDBJ databases">
        <title>Genome sequence of Entomoplasma freundtii BARC 318 (ATCC 51999).</title>
        <authorList>
            <person name="Lo W.-S."/>
            <person name="Gasparich G.E."/>
            <person name="Kuo C.-H."/>
        </authorList>
    </citation>
    <scope>NUCLEOTIDE SEQUENCE [LARGE SCALE GENOMIC DNA]</scope>
    <source>
        <strain evidence="1 2">BARC 318</strain>
    </source>
</reference>
<keyword evidence="2" id="KW-1185">Reference proteome</keyword>
<sequence length="229" mass="27362">MLIAHRGFGQNRLIDFEKALKICLGVEFDIRLTKDKQIIIFHDSNFARFEAPEHFVKNLTYSEILELPFLKKHPEDIPPLLLETFLDKCVPYYQIMNVEIKAEKYDLEDFKIFHDALHKLRQHTKAEIIVSSFNKDVLWWITSLDHDAFKRGYLIASWLELDRELFNHFDYIHPYFESVIKKVNYGHYLGLNKPMMVWTFNYESEIKHVQSIYPPSLIHGYISNRLLKI</sequence>
<dbReference type="RefSeq" id="WP_157844558.1">
    <property type="nucleotide sequence ID" value="NZ_CP024962.1"/>
</dbReference>
<dbReference type="Proteomes" id="UP000232222">
    <property type="component" value="Chromosome"/>
</dbReference>
<evidence type="ECO:0000313" key="1">
    <source>
        <dbReference type="EMBL" id="ATZ16212.1"/>
    </source>
</evidence>
<dbReference type="PANTHER" id="PTHR46211:SF1">
    <property type="entry name" value="GLYCEROPHOSPHODIESTER PHOSPHODIESTERASE, CYTOPLASMIC"/>
    <property type="match status" value="1"/>
</dbReference>
<name>A0A2K8NQU9_9MOLU</name>
<dbReference type="InterPro" id="IPR017946">
    <property type="entry name" value="PLC-like_Pdiesterase_TIM-brl"/>
</dbReference>
<dbReference type="PANTHER" id="PTHR46211">
    <property type="entry name" value="GLYCEROPHOSPHORYL DIESTER PHOSPHODIESTERASE"/>
    <property type="match status" value="1"/>
</dbReference>
<proteinExistence type="predicted"/>
<accession>A0A2K8NQU9</accession>
<dbReference type="SUPFAM" id="SSF51695">
    <property type="entry name" value="PLC-like phosphodiesterases"/>
    <property type="match status" value="1"/>
</dbReference>
<dbReference type="KEGG" id="efr:EFREU_v1c01850"/>
<dbReference type="GO" id="GO:0008081">
    <property type="term" value="F:phosphoric diester hydrolase activity"/>
    <property type="evidence" value="ECO:0007669"/>
    <property type="project" value="InterPro"/>
</dbReference>
<organism evidence="1 2">
    <name type="scientific">Entomoplasma freundtii</name>
    <dbReference type="NCBI Taxonomy" id="74700"/>
    <lineage>
        <taxon>Bacteria</taxon>
        <taxon>Bacillati</taxon>
        <taxon>Mycoplasmatota</taxon>
        <taxon>Mollicutes</taxon>
        <taxon>Entomoplasmatales</taxon>
        <taxon>Entomoplasmataceae</taxon>
        <taxon>Entomoplasma</taxon>
    </lineage>
</organism>
<dbReference type="GO" id="GO:0006629">
    <property type="term" value="P:lipid metabolic process"/>
    <property type="evidence" value="ECO:0007669"/>
    <property type="project" value="InterPro"/>
</dbReference>
<gene>
    <name evidence="1" type="primary">glpQ</name>
    <name evidence="1" type="ORF">EFREU_v1c01850</name>
</gene>
<dbReference type="InterPro" id="IPR030395">
    <property type="entry name" value="GP_PDE_dom"/>
</dbReference>
<dbReference type="EMBL" id="CP024962">
    <property type="protein sequence ID" value="ATZ16212.1"/>
    <property type="molecule type" value="Genomic_DNA"/>
</dbReference>